<keyword evidence="3" id="KW-1185">Reference proteome</keyword>
<dbReference type="EMBL" id="FXYF01000014">
    <property type="protein sequence ID" value="SMX48782.1"/>
    <property type="molecule type" value="Genomic_DNA"/>
</dbReference>
<evidence type="ECO:0000313" key="3">
    <source>
        <dbReference type="Proteomes" id="UP000207598"/>
    </source>
</evidence>
<dbReference type="Pfam" id="PF06568">
    <property type="entry name" value="YjiS-like"/>
    <property type="match status" value="1"/>
</dbReference>
<sequence>MHPYLSHRDNLSQSLPYERAFRKRAKAGEVLRRWLSAATRDWQRRKMIAALSAMDDRLLRDIGIYRNDIARVVDGFIDRELRMTPVAENARRNETAYEPFRKAA</sequence>
<proteinExistence type="predicted"/>
<dbReference type="AlphaFoldDB" id="A0A238L2X6"/>
<protein>
    <recommendedName>
        <fullName evidence="1">YjiS-like domain-containing protein</fullName>
    </recommendedName>
</protein>
<reference evidence="2 3" key="1">
    <citation type="submission" date="2017-05" db="EMBL/GenBank/DDBJ databases">
        <authorList>
            <person name="Song R."/>
            <person name="Chenine A.L."/>
            <person name="Ruprecht R.M."/>
        </authorList>
    </citation>
    <scope>NUCLEOTIDE SEQUENCE [LARGE SCALE GENOMIC DNA]</scope>
    <source>
        <strain evidence="2 3">CECT 8898</strain>
    </source>
</reference>
<dbReference type="RefSeq" id="WP_141194900.1">
    <property type="nucleotide sequence ID" value="NZ_FXYF01000014.1"/>
</dbReference>
<dbReference type="Proteomes" id="UP000207598">
    <property type="component" value="Unassembled WGS sequence"/>
</dbReference>
<organism evidence="2 3">
    <name type="scientific">Maliponia aquimaris</name>
    <dbReference type="NCBI Taxonomy" id="1673631"/>
    <lineage>
        <taxon>Bacteria</taxon>
        <taxon>Pseudomonadati</taxon>
        <taxon>Pseudomonadota</taxon>
        <taxon>Alphaproteobacteria</taxon>
        <taxon>Rhodobacterales</taxon>
        <taxon>Paracoccaceae</taxon>
        <taxon>Maliponia</taxon>
    </lineage>
</organism>
<dbReference type="InterPro" id="IPR009506">
    <property type="entry name" value="YjiS-like"/>
</dbReference>
<dbReference type="OrthoDB" id="7876746at2"/>
<evidence type="ECO:0000313" key="2">
    <source>
        <dbReference type="EMBL" id="SMX48782.1"/>
    </source>
</evidence>
<name>A0A238L2X6_9RHOB</name>
<gene>
    <name evidence="2" type="ORF">MAA8898_04091</name>
</gene>
<feature type="domain" description="YjiS-like" evidence="1">
    <location>
        <begin position="37"/>
        <end position="69"/>
    </location>
</feature>
<accession>A0A238L2X6</accession>
<evidence type="ECO:0000259" key="1">
    <source>
        <dbReference type="Pfam" id="PF06568"/>
    </source>
</evidence>